<feature type="compositionally biased region" description="Polar residues" evidence="1">
    <location>
        <begin position="67"/>
        <end position="81"/>
    </location>
</feature>
<evidence type="ECO:0000256" key="1">
    <source>
        <dbReference type="SAM" id="MobiDB-lite"/>
    </source>
</evidence>
<dbReference type="Proteomes" id="UP000054988">
    <property type="component" value="Unassembled WGS sequence"/>
</dbReference>
<proteinExistence type="predicted"/>
<sequence length="81" mass="8790">MSTQSLSEKAPRKDSKYTQGAFFLVLQVEAVEPPLRPATSFSSPLYPESTSSSQNIAPNVAHKGYTTEPQSSANTHPLHSQ</sequence>
<accession>A0A0W0F303</accession>
<organism evidence="2 3">
    <name type="scientific">Moniliophthora roreri</name>
    <name type="common">Frosty pod rot fungus</name>
    <name type="synonym">Monilia roreri</name>
    <dbReference type="NCBI Taxonomy" id="221103"/>
    <lineage>
        <taxon>Eukaryota</taxon>
        <taxon>Fungi</taxon>
        <taxon>Dikarya</taxon>
        <taxon>Basidiomycota</taxon>
        <taxon>Agaricomycotina</taxon>
        <taxon>Agaricomycetes</taxon>
        <taxon>Agaricomycetidae</taxon>
        <taxon>Agaricales</taxon>
        <taxon>Marasmiineae</taxon>
        <taxon>Marasmiaceae</taxon>
        <taxon>Moniliophthora</taxon>
    </lineage>
</organism>
<protein>
    <submittedName>
        <fullName evidence="2">Uncharacterized protein</fullName>
    </submittedName>
</protein>
<dbReference type="AlphaFoldDB" id="A0A0W0F303"/>
<dbReference type="EMBL" id="LATX01002371">
    <property type="protein sequence ID" value="KTB30709.1"/>
    <property type="molecule type" value="Genomic_DNA"/>
</dbReference>
<evidence type="ECO:0000313" key="2">
    <source>
        <dbReference type="EMBL" id="KTB30709.1"/>
    </source>
</evidence>
<reference evidence="2 3" key="1">
    <citation type="submission" date="2015-12" db="EMBL/GenBank/DDBJ databases">
        <title>Draft genome sequence of Moniliophthora roreri, the causal agent of frosty pod rot of cacao.</title>
        <authorList>
            <person name="Aime M.C."/>
            <person name="Diaz-Valderrama J.R."/>
            <person name="Kijpornyongpan T."/>
            <person name="Phillips-Mora W."/>
        </authorList>
    </citation>
    <scope>NUCLEOTIDE SEQUENCE [LARGE SCALE GENOMIC DNA]</scope>
    <source>
        <strain evidence="2 3">MCA 2952</strain>
    </source>
</reference>
<comment type="caution">
    <text evidence="2">The sequence shown here is derived from an EMBL/GenBank/DDBJ whole genome shotgun (WGS) entry which is preliminary data.</text>
</comment>
<feature type="compositionally biased region" description="Low complexity" evidence="1">
    <location>
        <begin position="40"/>
        <end position="53"/>
    </location>
</feature>
<feature type="region of interest" description="Disordered" evidence="1">
    <location>
        <begin position="36"/>
        <end position="81"/>
    </location>
</feature>
<gene>
    <name evidence="2" type="ORF">WG66_16704</name>
</gene>
<name>A0A0W0F303_MONRR</name>
<evidence type="ECO:0000313" key="3">
    <source>
        <dbReference type="Proteomes" id="UP000054988"/>
    </source>
</evidence>